<evidence type="ECO:0000313" key="2">
    <source>
        <dbReference type="EnsemblPlants" id="ORUFI12G21810.1"/>
    </source>
</evidence>
<feature type="compositionally biased region" description="Basic residues" evidence="1">
    <location>
        <begin position="13"/>
        <end position="23"/>
    </location>
</feature>
<reference evidence="2" key="2">
    <citation type="submission" date="2015-06" db="UniProtKB">
        <authorList>
            <consortium name="EnsemblPlants"/>
        </authorList>
    </citation>
    <scope>IDENTIFICATION</scope>
</reference>
<dbReference type="Gramene" id="ORUFI12G21810.1">
    <property type="protein sequence ID" value="ORUFI12G21810.1"/>
    <property type="gene ID" value="ORUFI12G21810"/>
</dbReference>
<protein>
    <submittedName>
        <fullName evidence="2">Uncharacterized protein</fullName>
    </submittedName>
</protein>
<dbReference type="EnsemblPlants" id="ORUFI12G21810.1">
    <property type="protein sequence ID" value="ORUFI12G21810.1"/>
    <property type="gene ID" value="ORUFI12G21810"/>
</dbReference>
<dbReference type="Proteomes" id="UP000008022">
    <property type="component" value="Unassembled WGS sequence"/>
</dbReference>
<keyword evidence="3" id="KW-1185">Reference proteome</keyword>
<sequence>MSSSRSTTSARRSSSKRQVHRPRASTISWTHSLNLTAATPSTTSTSSPRRTARRARSSSSHGRLRFLASAPRCCMLPPKNGSGESWMVCTMRFRQLIRRSWTLSFLESVLIEKNQSINH</sequence>
<dbReference type="AlphaFoldDB" id="A0A0E0RKB4"/>
<name>A0A0E0RKB4_ORYRU</name>
<proteinExistence type="predicted"/>
<accession>A0A0E0RKB4</accession>
<organism evidence="2 3">
    <name type="scientific">Oryza rufipogon</name>
    <name type="common">Brownbeard rice</name>
    <name type="synonym">Asian wild rice</name>
    <dbReference type="NCBI Taxonomy" id="4529"/>
    <lineage>
        <taxon>Eukaryota</taxon>
        <taxon>Viridiplantae</taxon>
        <taxon>Streptophyta</taxon>
        <taxon>Embryophyta</taxon>
        <taxon>Tracheophyta</taxon>
        <taxon>Spermatophyta</taxon>
        <taxon>Magnoliopsida</taxon>
        <taxon>Liliopsida</taxon>
        <taxon>Poales</taxon>
        <taxon>Poaceae</taxon>
        <taxon>BOP clade</taxon>
        <taxon>Oryzoideae</taxon>
        <taxon>Oryzeae</taxon>
        <taxon>Oryzinae</taxon>
        <taxon>Oryza</taxon>
    </lineage>
</organism>
<dbReference type="HOGENOM" id="CLU_2065334_0_0_1"/>
<feature type="compositionally biased region" description="Polar residues" evidence="1">
    <location>
        <begin position="25"/>
        <end position="35"/>
    </location>
</feature>
<evidence type="ECO:0000313" key="3">
    <source>
        <dbReference type="Proteomes" id="UP000008022"/>
    </source>
</evidence>
<feature type="compositionally biased region" description="Low complexity" evidence="1">
    <location>
        <begin position="1"/>
        <end position="12"/>
    </location>
</feature>
<evidence type="ECO:0000256" key="1">
    <source>
        <dbReference type="SAM" id="MobiDB-lite"/>
    </source>
</evidence>
<reference evidence="3" key="1">
    <citation type="submission" date="2013-06" db="EMBL/GenBank/DDBJ databases">
        <authorList>
            <person name="Zhao Q."/>
        </authorList>
    </citation>
    <scope>NUCLEOTIDE SEQUENCE</scope>
    <source>
        <strain evidence="3">cv. W1943</strain>
    </source>
</reference>
<feature type="region of interest" description="Disordered" evidence="1">
    <location>
        <begin position="1"/>
        <end position="64"/>
    </location>
</feature>
<feature type="compositionally biased region" description="Low complexity" evidence="1">
    <location>
        <begin position="36"/>
        <end position="49"/>
    </location>
</feature>